<dbReference type="Proteomes" id="UP000502657">
    <property type="component" value="Plasmid pAeme5"/>
</dbReference>
<sequence>MTTSSEITVPKKSDLEIGYAIQARKAIKQAMESMGLTSGTLFVLLYGRPPEGNEEQTLRNRLNRGNPGADFIGLCVSKMPPLQTMAMADFYDLTAPEESTSS</sequence>
<organism evidence="1 2">
    <name type="scientific">Aeromonas media</name>
    <dbReference type="NCBI Taxonomy" id="651"/>
    <lineage>
        <taxon>Bacteria</taxon>
        <taxon>Pseudomonadati</taxon>
        <taxon>Pseudomonadota</taxon>
        <taxon>Gammaproteobacteria</taxon>
        <taxon>Aeromonadales</taxon>
        <taxon>Aeromonadaceae</taxon>
        <taxon>Aeromonas</taxon>
    </lineage>
</organism>
<gene>
    <name evidence="1" type="ORF">E4188_22965</name>
</gene>
<proteinExistence type="predicted"/>
<name>A0ABX6NY87_AERME</name>
<keyword evidence="1" id="KW-0614">Plasmid</keyword>
<geneLocation type="plasmid" evidence="2">
    <name>paeme5</name>
</geneLocation>
<dbReference type="EMBL" id="CP038449">
    <property type="protein sequence ID" value="QJT41359.1"/>
    <property type="molecule type" value="Genomic_DNA"/>
</dbReference>
<reference evidence="1 2" key="1">
    <citation type="submission" date="2019-03" db="EMBL/GenBank/DDBJ databases">
        <title>Novel transposon Tn6433 accelerates the dissemination of tet(E) in Aeromonas from aerobic biofilm under oxytetracycline stress.</title>
        <authorList>
            <person name="Shi Y."/>
            <person name="Tian Z."/>
            <person name="Zhang Y."/>
            <person name="Zhang H."/>
            <person name="Yang M."/>
        </authorList>
    </citation>
    <scope>NUCLEOTIDE SEQUENCE [LARGE SCALE GENOMIC DNA]</scope>
    <source>
        <strain evidence="1 2">R50-22</strain>
        <plasmid evidence="2">paeme5</plasmid>
    </source>
</reference>
<dbReference type="RefSeq" id="WP_171270087.1">
    <property type="nucleotide sequence ID" value="NZ_CP038446.1"/>
</dbReference>
<accession>A0ABX6NY87</accession>
<evidence type="ECO:0000313" key="2">
    <source>
        <dbReference type="Proteomes" id="UP000502657"/>
    </source>
</evidence>
<keyword evidence="2" id="KW-1185">Reference proteome</keyword>
<protein>
    <submittedName>
        <fullName evidence="1">Uncharacterized protein</fullName>
    </submittedName>
</protein>
<evidence type="ECO:0000313" key="1">
    <source>
        <dbReference type="EMBL" id="QJT41359.1"/>
    </source>
</evidence>